<dbReference type="Proteomes" id="UP001165685">
    <property type="component" value="Unassembled WGS sequence"/>
</dbReference>
<dbReference type="InterPro" id="IPR040079">
    <property type="entry name" value="Glutathione_S-Trfase"/>
</dbReference>
<gene>
    <name evidence="3" type="ORF">O4U47_10085</name>
</gene>
<dbReference type="InterPro" id="IPR016639">
    <property type="entry name" value="GST_Omega/GSH"/>
</dbReference>
<dbReference type="PANTHER" id="PTHR32419:SF6">
    <property type="entry name" value="GLUTATHIONE S-TRANSFERASE OMEGA-LIKE 1-RELATED"/>
    <property type="match status" value="1"/>
</dbReference>
<evidence type="ECO:0000313" key="3">
    <source>
        <dbReference type="EMBL" id="MDA2804862.1"/>
    </source>
</evidence>
<dbReference type="SFLD" id="SFLDG01206">
    <property type="entry name" value="Xi.1"/>
    <property type="match status" value="1"/>
</dbReference>
<feature type="compositionally biased region" description="Gly residues" evidence="1">
    <location>
        <begin position="322"/>
        <end position="337"/>
    </location>
</feature>
<evidence type="ECO:0000259" key="2">
    <source>
        <dbReference type="PROSITE" id="PS50405"/>
    </source>
</evidence>
<feature type="domain" description="GST C-terminal" evidence="2">
    <location>
        <begin position="158"/>
        <end position="293"/>
    </location>
</feature>
<name>A0ABT4TJK7_9ACTN</name>
<dbReference type="EMBL" id="JAQFWP010000014">
    <property type="protein sequence ID" value="MDA2804862.1"/>
    <property type="molecule type" value="Genomic_DNA"/>
</dbReference>
<dbReference type="CDD" id="cd03190">
    <property type="entry name" value="GST_C_Omega_like"/>
    <property type="match status" value="1"/>
</dbReference>
<evidence type="ECO:0000256" key="1">
    <source>
        <dbReference type="SAM" id="MobiDB-lite"/>
    </source>
</evidence>
<dbReference type="SUPFAM" id="SSF52833">
    <property type="entry name" value="Thioredoxin-like"/>
    <property type="match status" value="1"/>
</dbReference>
<dbReference type="InterPro" id="IPR047047">
    <property type="entry name" value="GST_Omega-like_C"/>
</dbReference>
<protein>
    <submittedName>
        <fullName evidence="3">Glutathione S-transferase family protein</fullName>
    </submittedName>
</protein>
<feature type="region of interest" description="Disordered" evidence="1">
    <location>
        <begin position="320"/>
        <end position="347"/>
    </location>
</feature>
<dbReference type="InterPro" id="IPR004045">
    <property type="entry name" value="Glutathione_S-Trfase_N"/>
</dbReference>
<keyword evidence="4" id="KW-1185">Reference proteome</keyword>
<comment type="caution">
    <text evidence="3">The sequence shown here is derived from an EMBL/GenBank/DDBJ whole genome shotgun (WGS) entry which is preliminary data.</text>
</comment>
<dbReference type="Gene3D" id="1.20.1050.10">
    <property type="match status" value="1"/>
</dbReference>
<dbReference type="PROSITE" id="PS50405">
    <property type="entry name" value="GST_CTER"/>
    <property type="match status" value="1"/>
</dbReference>
<organism evidence="3 4">
    <name type="scientific">Nocardiopsis suaedae</name>
    <dbReference type="NCBI Taxonomy" id="3018444"/>
    <lineage>
        <taxon>Bacteria</taxon>
        <taxon>Bacillati</taxon>
        <taxon>Actinomycetota</taxon>
        <taxon>Actinomycetes</taxon>
        <taxon>Streptosporangiales</taxon>
        <taxon>Nocardiopsidaceae</taxon>
        <taxon>Nocardiopsis</taxon>
    </lineage>
</organism>
<reference evidence="3" key="1">
    <citation type="submission" date="2023-01" db="EMBL/GenBank/DDBJ databases">
        <title>Draft genome sequence of Nocardiopsis sp. LSu2-4 isolated from halophytes.</title>
        <authorList>
            <person name="Duangmal K."/>
            <person name="Chantavorakit T."/>
        </authorList>
    </citation>
    <scope>NUCLEOTIDE SEQUENCE</scope>
    <source>
        <strain evidence="3">LSu2-4</strain>
    </source>
</reference>
<dbReference type="Pfam" id="PF13409">
    <property type="entry name" value="GST_N_2"/>
    <property type="match status" value="1"/>
</dbReference>
<dbReference type="PANTHER" id="PTHR32419">
    <property type="entry name" value="GLUTATHIONYL-HYDROQUINONE REDUCTASE"/>
    <property type="match status" value="1"/>
</dbReference>
<accession>A0ABT4TJK7</accession>
<dbReference type="InterPro" id="IPR036282">
    <property type="entry name" value="Glutathione-S-Trfase_C_sf"/>
</dbReference>
<evidence type="ECO:0000313" key="4">
    <source>
        <dbReference type="Proteomes" id="UP001165685"/>
    </source>
</evidence>
<dbReference type="Pfam" id="PF13410">
    <property type="entry name" value="GST_C_2"/>
    <property type="match status" value="1"/>
</dbReference>
<dbReference type="PIRSF" id="PIRSF015753">
    <property type="entry name" value="GST"/>
    <property type="match status" value="1"/>
</dbReference>
<dbReference type="InterPro" id="IPR010987">
    <property type="entry name" value="Glutathione-S-Trfase_C-like"/>
</dbReference>
<proteinExistence type="predicted"/>
<dbReference type="RefSeq" id="WP_270677460.1">
    <property type="nucleotide sequence ID" value="NZ_JAQFWP010000014.1"/>
</dbReference>
<dbReference type="SUPFAM" id="SSF47616">
    <property type="entry name" value="GST C-terminal domain-like"/>
    <property type="match status" value="1"/>
</dbReference>
<dbReference type="InterPro" id="IPR036249">
    <property type="entry name" value="Thioredoxin-like_sf"/>
</dbReference>
<dbReference type="SFLD" id="SFLDS00019">
    <property type="entry name" value="Glutathione_Transferase_(cytos"/>
    <property type="match status" value="1"/>
</dbReference>
<sequence>MTTVTTAAPVDFDRYGDYGSSMTAPKGAAFERPAYRFGGRIGSERFPAEAGRYRLYVSYACPWAHRTLIVRALKGLEDVLSVAVVDPVRDGRGWAFREGPGHGPDTVGHFALLRDLYEATEPGYDGHVSVPVLWDTDTRRIVSNRFDEVALDLNGCFNAWARDRTDLYPAGLRDEIDALDRHLYAAVNNGVYKCGFAPSQEAYDEAVAALFEALDGLEERLSDRRYLTGDRITMADVRLWPTLARFDTVYGTHFKANLRRLQDYPHLWGYARDLYAHPAFGSTTDFDHIRRHYYITHGALNPRRIVPAGPLPDFAAPHGRARLGGAGTGAGDGGGAGPRVVSPRPGA</sequence>
<dbReference type="SFLD" id="SFLDG01148">
    <property type="entry name" value="Xi_(cytGST)"/>
    <property type="match status" value="1"/>
</dbReference>
<dbReference type="Gene3D" id="3.40.30.10">
    <property type="entry name" value="Glutaredoxin"/>
    <property type="match status" value="1"/>
</dbReference>